<accession>A0A485M7L5</accession>
<organism evidence="14">
    <name type="scientific">anaerobic digester metagenome</name>
    <dbReference type="NCBI Taxonomy" id="1263854"/>
    <lineage>
        <taxon>unclassified sequences</taxon>
        <taxon>metagenomes</taxon>
        <taxon>ecological metagenomes</taxon>
    </lineage>
</organism>
<dbReference type="InterPro" id="IPR029057">
    <property type="entry name" value="PRTase-like"/>
</dbReference>
<dbReference type="GO" id="GO:0006166">
    <property type="term" value="P:purine ribonucleoside salvage"/>
    <property type="evidence" value="ECO:0007669"/>
    <property type="project" value="UniProtKB-KW"/>
</dbReference>
<dbReference type="Gene3D" id="3.40.50.2020">
    <property type="match status" value="1"/>
</dbReference>
<gene>
    <name evidence="14" type="primary">hprT</name>
    <name evidence="14" type="ORF">SCFA_980002</name>
</gene>
<evidence type="ECO:0000256" key="2">
    <source>
        <dbReference type="ARBA" id="ARBA00004496"/>
    </source>
</evidence>
<dbReference type="GO" id="GO:0046100">
    <property type="term" value="P:hypoxanthine metabolic process"/>
    <property type="evidence" value="ECO:0007669"/>
    <property type="project" value="TreeGrafter"/>
</dbReference>
<dbReference type="GO" id="GO:0005829">
    <property type="term" value="C:cytosol"/>
    <property type="evidence" value="ECO:0007669"/>
    <property type="project" value="TreeGrafter"/>
</dbReference>
<dbReference type="NCBIfam" id="TIGR01203">
    <property type="entry name" value="HGPRTase"/>
    <property type="match status" value="1"/>
</dbReference>
<dbReference type="GO" id="GO:0032263">
    <property type="term" value="P:GMP salvage"/>
    <property type="evidence" value="ECO:0007669"/>
    <property type="project" value="TreeGrafter"/>
</dbReference>
<dbReference type="PANTHER" id="PTHR43340:SF1">
    <property type="entry name" value="HYPOXANTHINE PHOSPHORIBOSYLTRANSFERASE"/>
    <property type="match status" value="1"/>
</dbReference>
<evidence type="ECO:0000256" key="6">
    <source>
        <dbReference type="ARBA" id="ARBA00022490"/>
    </source>
</evidence>
<comment type="similarity">
    <text evidence="4">Belongs to the purine/pyrimidine phosphoribosyltransferase family.</text>
</comment>
<comment type="pathway">
    <text evidence="3">Purine metabolism; IMP biosynthesis via salvage pathway; IMP from hypoxanthine: step 1/1.</text>
</comment>
<keyword evidence="8 14" id="KW-0808">Transferase</keyword>
<reference evidence="14" key="1">
    <citation type="submission" date="2019-03" db="EMBL/GenBank/DDBJ databases">
        <authorList>
            <person name="Hao L."/>
        </authorList>
    </citation>
    <scope>NUCLEOTIDE SEQUENCE</scope>
</reference>
<evidence type="ECO:0000256" key="8">
    <source>
        <dbReference type="ARBA" id="ARBA00022679"/>
    </source>
</evidence>
<name>A0A485M7L5_9ZZZZ</name>
<sequence>MHPDGERILFSEEQILARVAELGAEISHDYKDKELLVIGILKGAIIFLSDLVRRIRVPLYYDFMAVSSYGASTVSSGVVRILKDLNQSIENRHVLIVEDIVDTGLTLNYLVDNLKARGPASLKVCTLLDKPSSREVPVKIDYNGFTVPNEFIVGYGLDYDGRYRNFPYIMVLNRRVYEGGN</sequence>
<keyword evidence="12" id="KW-0460">Magnesium</keyword>
<evidence type="ECO:0000256" key="9">
    <source>
        <dbReference type="ARBA" id="ARBA00022723"/>
    </source>
</evidence>
<feature type="domain" description="Phosphoribosyltransferase" evidence="13">
    <location>
        <begin position="13"/>
        <end position="159"/>
    </location>
</feature>
<dbReference type="GO" id="GO:0032264">
    <property type="term" value="P:IMP salvage"/>
    <property type="evidence" value="ECO:0007669"/>
    <property type="project" value="TreeGrafter"/>
</dbReference>
<dbReference type="FunFam" id="3.40.50.2020:FF:000006">
    <property type="entry name" value="Hypoxanthine phosphoribosyltransferase"/>
    <property type="match status" value="1"/>
</dbReference>
<dbReference type="InterPro" id="IPR050408">
    <property type="entry name" value="HGPRT"/>
</dbReference>
<dbReference type="EC" id="2.4.2.8" evidence="5"/>
<evidence type="ECO:0000259" key="13">
    <source>
        <dbReference type="Pfam" id="PF00156"/>
    </source>
</evidence>
<dbReference type="EMBL" id="CAADRN010000403">
    <property type="protein sequence ID" value="VFU19698.1"/>
    <property type="molecule type" value="Genomic_DNA"/>
</dbReference>
<keyword evidence="7 14" id="KW-0328">Glycosyltransferase</keyword>
<evidence type="ECO:0000256" key="5">
    <source>
        <dbReference type="ARBA" id="ARBA00011895"/>
    </source>
</evidence>
<dbReference type="GO" id="GO:0000287">
    <property type="term" value="F:magnesium ion binding"/>
    <property type="evidence" value="ECO:0007669"/>
    <property type="project" value="TreeGrafter"/>
</dbReference>
<comment type="subcellular location">
    <subcellularLocation>
        <location evidence="2">Cytoplasm</location>
    </subcellularLocation>
</comment>
<dbReference type="Pfam" id="PF00156">
    <property type="entry name" value="Pribosyltran"/>
    <property type="match status" value="1"/>
</dbReference>
<keyword evidence="6" id="KW-0963">Cytoplasm</keyword>
<evidence type="ECO:0000256" key="11">
    <source>
        <dbReference type="ARBA" id="ARBA00022741"/>
    </source>
</evidence>
<dbReference type="GO" id="GO:0006178">
    <property type="term" value="P:guanine salvage"/>
    <property type="evidence" value="ECO:0007669"/>
    <property type="project" value="TreeGrafter"/>
</dbReference>
<protein>
    <recommendedName>
        <fullName evidence="5">hypoxanthine phosphoribosyltransferase</fullName>
        <ecNumber evidence="5">2.4.2.8</ecNumber>
    </recommendedName>
</protein>
<dbReference type="CDD" id="cd06223">
    <property type="entry name" value="PRTases_typeI"/>
    <property type="match status" value="1"/>
</dbReference>
<evidence type="ECO:0000313" key="14">
    <source>
        <dbReference type="EMBL" id="VFU19698.1"/>
    </source>
</evidence>
<proteinExistence type="inferred from homology"/>
<evidence type="ECO:0000256" key="12">
    <source>
        <dbReference type="ARBA" id="ARBA00022842"/>
    </source>
</evidence>
<dbReference type="AlphaFoldDB" id="A0A485M7L5"/>
<evidence type="ECO:0000256" key="10">
    <source>
        <dbReference type="ARBA" id="ARBA00022726"/>
    </source>
</evidence>
<evidence type="ECO:0000256" key="1">
    <source>
        <dbReference type="ARBA" id="ARBA00001946"/>
    </source>
</evidence>
<comment type="cofactor">
    <cofactor evidence="1">
        <name>Mg(2+)</name>
        <dbReference type="ChEBI" id="CHEBI:18420"/>
    </cofactor>
</comment>
<evidence type="ECO:0000256" key="3">
    <source>
        <dbReference type="ARBA" id="ARBA00004669"/>
    </source>
</evidence>
<dbReference type="PANTHER" id="PTHR43340">
    <property type="entry name" value="HYPOXANTHINE-GUANINE PHOSPHORIBOSYLTRANSFERASE"/>
    <property type="match status" value="1"/>
</dbReference>
<evidence type="ECO:0000256" key="7">
    <source>
        <dbReference type="ARBA" id="ARBA00022676"/>
    </source>
</evidence>
<dbReference type="InterPro" id="IPR000836">
    <property type="entry name" value="PRTase_dom"/>
</dbReference>
<keyword evidence="9" id="KW-0479">Metal-binding</keyword>
<keyword evidence="10" id="KW-0660">Purine salvage</keyword>
<keyword evidence="11" id="KW-0547">Nucleotide-binding</keyword>
<dbReference type="GO" id="GO:0000166">
    <property type="term" value="F:nucleotide binding"/>
    <property type="evidence" value="ECO:0007669"/>
    <property type="project" value="UniProtKB-KW"/>
</dbReference>
<dbReference type="InterPro" id="IPR005904">
    <property type="entry name" value="Hxn_phspho_trans"/>
</dbReference>
<evidence type="ECO:0000256" key="4">
    <source>
        <dbReference type="ARBA" id="ARBA00008391"/>
    </source>
</evidence>
<dbReference type="GO" id="GO:0004422">
    <property type="term" value="F:hypoxanthine phosphoribosyltransferase activity"/>
    <property type="evidence" value="ECO:0007669"/>
    <property type="project" value="InterPro"/>
</dbReference>
<dbReference type="SUPFAM" id="SSF53271">
    <property type="entry name" value="PRTase-like"/>
    <property type="match status" value="1"/>
</dbReference>